<organism evidence="2 3">
    <name type="scientific">Ilex paraguariensis</name>
    <name type="common">yerba mate</name>
    <dbReference type="NCBI Taxonomy" id="185542"/>
    <lineage>
        <taxon>Eukaryota</taxon>
        <taxon>Viridiplantae</taxon>
        <taxon>Streptophyta</taxon>
        <taxon>Embryophyta</taxon>
        <taxon>Tracheophyta</taxon>
        <taxon>Spermatophyta</taxon>
        <taxon>Magnoliopsida</taxon>
        <taxon>eudicotyledons</taxon>
        <taxon>Gunneridae</taxon>
        <taxon>Pentapetalae</taxon>
        <taxon>asterids</taxon>
        <taxon>campanulids</taxon>
        <taxon>Aquifoliales</taxon>
        <taxon>Aquifoliaceae</taxon>
        <taxon>Ilex</taxon>
    </lineage>
</organism>
<keyword evidence="3" id="KW-1185">Reference proteome</keyword>
<evidence type="ECO:0000313" key="3">
    <source>
        <dbReference type="Proteomes" id="UP001642360"/>
    </source>
</evidence>
<comment type="caution">
    <text evidence="2">The sequence shown here is derived from an EMBL/GenBank/DDBJ whole genome shotgun (WGS) entry which is preliminary data.</text>
</comment>
<protein>
    <submittedName>
        <fullName evidence="2">Uncharacterized protein</fullName>
    </submittedName>
</protein>
<name>A0ABC8RSX5_9AQUA</name>
<evidence type="ECO:0000313" key="2">
    <source>
        <dbReference type="EMBL" id="CAK9148096.1"/>
    </source>
</evidence>
<evidence type="ECO:0000256" key="1">
    <source>
        <dbReference type="SAM" id="MobiDB-lite"/>
    </source>
</evidence>
<dbReference type="Proteomes" id="UP001642360">
    <property type="component" value="Unassembled WGS sequence"/>
</dbReference>
<dbReference type="AlphaFoldDB" id="A0ABC8RSX5"/>
<gene>
    <name evidence="2" type="ORF">ILEXP_LOCUS16025</name>
</gene>
<accession>A0ABC8RSX5</accession>
<proteinExistence type="predicted"/>
<feature type="region of interest" description="Disordered" evidence="1">
    <location>
        <begin position="28"/>
        <end position="71"/>
    </location>
</feature>
<feature type="compositionally biased region" description="Basic and acidic residues" evidence="1">
    <location>
        <begin position="28"/>
        <end position="38"/>
    </location>
</feature>
<dbReference type="EMBL" id="CAUOFW020001725">
    <property type="protein sequence ID" value="CAK9148096.1"/>
    <property type="molecule type" value="Genomic_DNA"/>
</dbReference>
<sequence>MKRVIKKSLSDKQKVVGGQPKVARGWLRGDRDIAEGQPKRRQRAVGTSQKVVGGLLGQAKTSSKGDRKVIN</sequence>
<reference evidence="2 3" key="1">
    <citation type="submission" date="2024-02" db="EMBL/GenBank/DDBJ databases">
        <authorList>
            <person name="Vignale AGUSTIN F."/>
            <person name="Sosa J E."/>
            <person name="Modenutti C."/>
        </authorList>
    </citation>
    <scope>NUCLEOTIDE SEQUENCE [LARGE SCALE GENOMIC DNA]</scope>
</reference>